<evidence type="ECO:0000256" key="5">
    <source>
        <dbReference type="ARBA" id="ARBA00023136"/>
    </source>
</evidence>
<comment type="caution">
    <text evidence="8">The sequence shown here is derived from an EMBL/GenBank/DDBJ whole genome shotgun (WGS) entry which is preliminary data.</text>
</comment>
<gene>
    <name evidence="8" type="ORF">UU65_C0004G0091</name>
</gene>
<dbReference type="GO" id="GO:0016020">
    <property type="term" value="C:membrane"/>
    <property type="evidence" value="ECO:0007669"/>
    <property type="project" value="UniProtKB-SubCell"/>
</dbReference>
<keyword evidence="7" id="KW-0175">Coiled coil</keyword>
<dbReference type="Pfam" id="PF00213">
    <property type="entry name" value="OSCP"/>
    <property type="match status" value="1"/>
</dbReference>
<feature type="coiled-coil region" evidence="7">
    <location>
        <begin position="105"/>
        <end position="132"/>
    </location>
</feature>
<dbReference type="InterPro" id="IPR000711">
    <property type="entry name" value="ATPase_OSCP/dsu"/>
</dbReference>
<evidence type="ECO:0000256" key="3">
    <source>
        <dbReference type="ARBA" id="ARBA00022781"/>
    </source>
</evidence>
<evidence type="ECO:0000313" key="8">
    <source>
        <dbReference type="EMBL" id="KKS08880.1"/>
    </source>
</evidence>
<evidence type="ECO:0000256" key="1">
    <source>
        <dbReference type="ARBA" id="ARBA00004370"/>
    </source>
</evidence>
<name>A0A0G0W7C2_UNCC2</name>
<protein>
    <submittedName>
        <fullName evidence="8">ATP synthase subunit delta</fullName>
    </submittedName>
</protein>
<reference evidence="8 9" key="1">
    <citation type="journal article" date="2015" name="Nature">
        <title>rRNA introns, odd ribosomes, and small enigmatic genomes across a large radiation of phyla.</title>
        <authorList>
            <person name="Brown C.T."/>
            <person name="Hug L.A."/>
            <person name="Thomas B.C."/>
            <person name="Sharon I."/>
            <person name="Castelle C.J."/>
            <person name="Singh A."/>
            <person name="Wilkins M.J."/>
            <person name="Williams K.H."/>
            <person name="Banfield J.F."/>
        </authorList>
    </citation>
    <scope>NUCLEOTIDE SEQUENCE [LARGE SCALE GENOMIC DNA]</scope>
</reference>
<dbReference type="AlphaFoldDB" id="A0A0G0W7C2"/>
<proteinExistence type="predicted"/>
<evidence type="ECO:0000313" key="9">
    <source>
        <dbReference type="Proteomes" id="UP000033869"/>
    </source>
</evidence>
<evidence type="ECO:0000256" key="7">
    <source>
        <dbReference type="SAM" id="Coils"/>
    </source>
</evidence>
<comment type="subcellular location">
    <subcellularLocation>
        <location evidence="1">Membrane</location>
    </subcellularLocation>
</comment>
<organism evidence="8 9">
    <name type="scientific">candidate division CPR2 bacterium GW2011_GWC1_41_48</name>
    <dbReference type="NCBI Taxonomy" id="1618344"/>
    <lineage>
        <taxon>Bacteria</taxon>
        <taxon>Bacteria division CPR2</taxon>
    </lineage>
</organism>
<dbReference type="Proteomes" id="UP000033869">
    <property type="component" value="Unassembled WGS sequence"/>
</dbReference>
<keyword evidence="3" id="KW-0375">Hydrogen ion transport</keyword>
<keyword evidence="4" id="KW-0406">Ion transport</keyword>
<dbReference type="GO" id="GO:0046933">
    <property type="term" value="F:proton-transporting ATP synthase activity, rotational mechanism"/>
    <property type="evidence" value="ECO:0007669"/>
    <property type="project" value="InterPro"/>
</dbReference>
<sequence>MQKTVDKHVNDVMEIIHSKDDLNEIVFSLHSFKELVDYKSVIKNGGDNLEKRKLLIASELKNISSKPLKEYFQSLIRANDMWIFEPGHFGDFEKSFKDLSEDVVLINLVAALEIKEKDLKKLTEDLSKKMEKKVVLDVTVDKTIIGGAIIKKDNFVLDFSLKNKLGQFGSEWKKSVVKSGNVDE</sequence>
<dbReference type="PRINTS" id="PR00125">
    <property type="entry name" value="ATPASEDELTA"/>
</dbReference>
<evidence type="ECO:0000256" key="6">
    <source>
        <dbReference type="ARBA" id="ARBA00023310"/>
    </source>
</evidence>
<dbReference type="EMBL" id="LCBL01000004">
    <property type="protein sequence ID" value="KKS08880.1"/>
    <property type="molecule type" value="Genomic_DNA"/>
</dbReference>
<accession>A0A0G0W7C2</accession>
<keyword evidence="5" id="KW-0472">Membrane</keyword>
<keyword evidence="6" id="KW-0066">ATP synthesis</keyword>
<keyword evidence="2" id="KW-0813">Transport</keyword>
<evidence type="ECO:0000256" key="4">
    <source>
        <dbReference type="ARBA" id="ARBA00023065"/>
    </source>
</evidence>
<evidence type="ECO:0000256" key="2">
    <source>
        <dbReference type="ARBA" id="ARBA00022448"/>
    </source>
</evidence>